<keyword evidence="3" id="KW-1185">Reference proteome</keyword>
<accession>A0A290Q8E4</accession>
<dbReference type="Pfam" id="PF01425">
    <property type="entry name" value="Amidase"/>
    <property type="match status" value="1"/>
</dbReference>
<proteinExistence type="predicted"/>
<sequence>MSSLGSIFRRHTRAAFLALVIGQWSLVIPQASAADFNLTTATAADIQAAMSSGVLTSEKLVQLYLARIDAYDQKGPTIKSFLYVNPNAIAEARALDAERKTKGPRGPLHGTVAVVKDVFDTFDMPTTGGYLPLKGVKPSKDAFIVKKLREAGVVILGKNNQSDWYAAPETVAASTMGGNTLNPYDLKRTPGWSSSGTSAALASVMGTIGLGSETGFSIRTPTSDGNLYGLASTSGLISRDGQMWSYVTGERGGPMARSVYDLAATLDVIAGFDSFDLWTAQSLGQMPEKSYTSFIDKNGLRGARVGILKDAWEFGPSEPEVLELTQKALAVFPANGAKVVDGLTFGFSLKSYLVSNSLPSRFERITAVDLYLARQGPEYPYKNSSELMLGHEGVPMRPGVKAAIANAPDLNRDPEYRATLEGKAALRAAAIALMDKYQLDALIYPHRLRRPMLIGPRPSETVYSDTIQLSPLTGLPALVVPMGFTPDGNPVGLEILGRPWSEPTLIKIASGYEAVAKGVRKLPPTTPALPGESFSY</sequence>
<dbReference type="AlphaFoldDB" id="A0A290Q8E4"/>
<dbReference type="SUPFAM" id="SSF75304">
    <property type="entry name" value="Amidase signature (AS) enzymes"/>
    <property type="match status" value="1"/>
</dbReference>
<name>A0A290Q8E4_9BACT</name>
<dbReference type="RefSeq" id="WP_096056415.1">
    <property type="nucleotide sequence ID" value="NZ_CP023344.1"/>
</dbReference>
<dbReference type="PANTHER" id="PTHR42678:SF34">
    <property type="entry name" value="OS04G0183300 PROTEIN"/>
    <property type="match status" value="1"/>
</dbReference>
<dbReference type="OrthoDB" id="9811471at2"/>
<dbReference type="InterPro" id="IPR023631">
    <property type="entry name" value="Amidase_dom"/>
</dbReference>
<dbReference type="Gene3D" id="3.90.1300.10">
    <property type="entry name" value="Amidase signature (AS) domain"/>
    <property type="match status" value="1"/>
</dbReference>
<dbReference type="InterPro" id="IPR036928">
    <property type="entry name" value="AS_sf"/>
</dbReference>
<reference evidence="2 3" key="1">
    <citation type="submission" date="2017-09" db="EMBL/GenBank/DDBJ databases">
        <title>Complete genome sequence of Verrucomicrobial strain HZ-65, isolated from freshwater.</title>
        <authorList>
            <person name="Choi A."/>
        </authorList>
    </citation>
    <scope>NUCLEOTIDE SEQUENCE [LARGE SCALE GENOMIC DNA]</scope>
    <source>
        <strain evidence="2 3">HZ-65</strain>
    </source>
</reference>
<dbReference type="Proteomes" id="UP000217265">
    <property type="component" value="Chromosome"/>
</dbReference>
<gene>
    <name evidence="2" type="ORF">CMV30_12865</name>
</gene>
<protein>
    <submittedName>
        <fullName evidence="2">Amidase</fullName>
    </submittedName>
</protein>
<organism evidence="2 3">
    <name type="scientific">Nibricoccus aquaticus</name>
    <dbReference type="NCBI Taxonomy" id="2576891"/>
    <lineage>
        <taxon>Bacteria</taxon>
        <taxon>Pseudomonadati</taxon>
        <taxon>Verrucomicrobiota</taxon>
        <taxon>Opitutia</taxon>
        <taxon>Opitutales</taxon>
        <taxon>Opitutaceae</taxon>
        <taxon>Nibricoccus</taxon>
    </lineage>
</organism>
<feature type="domain" description="Amidase" evidence="1">
    <location>
        <begin position="60"/>
        <end position="505"/>
    </location>
</feature>
<evidence type="ECO:0000313" key="2">
    <source>
        <dbReference type="EMBL" id="ATC64784.1"/>
    </source>
</evidence>
<evidence type="ECO:0000259" key="1">
    <source>
        <dbReference type="Pfam" id="PF01425"/>
    </source>
</evidence>
<dbReference type="PANTHER" id="PTHR42678">
    <property type="entry name" value="AMIDASE"/>
    <property type="match status" value="1"/>
</dbReference>
<dbReference type="KEGG" id="vbh:CMV30_12865"/>
<evidence type="ECO:0000313" key="3">
    <source>
        <dbReference type="Proteomes" id="UP000217265"/>
    </source>
</evidence>
<dbReference type="EMBL" id="CP023344">
    <property type="protein sequence ID" value="ATC64784.1"/>
    <property type="molecule type" value="Genomic_DNA"/>
</dbReference>